<sequence>MNTRLNDIIPNSMNQGKRETKKNAKTGKQEEMKASQKQLMLTDSMRSMRSMSSEPTGGESEMLAELRKLRQENSESFKDTKLSLNRLESSMTEIKQQIVQLDERITTAENRVSATEDRSIRQERAVGYLESSGERLV</sequence>
<keyword evidence="2" id="KW-1185">Reference proteome</keyword>
<comment type="caution">
    <text evidence="1">The sequence shown here is derived from an EMBL/GenBank/DDBJ whole genome shotgun (WGS) entry which is preliminary data.</text>
</comment>
<gene>
    <name evidence="1" type="ORF">KUCAC02_014067</name>
</gene>
<dbReference type="Proteomes" id="UP001057452">
    <property type="component" value="Chromosome 16"/>
</dbReference>
<proteinExistence type="predicted"/>
<reference evidence="1" key="1">
    <citation type="submission" date="2022-05" db="EMBL/GenBank/DDBJ databases">
        <title>Chromosome-level genome of Chaenocephalus aceratus.</title>
        <authorList>
            <person name="Park H."/>
        </authorList>
    </citation>
    <scope>NUCLEOTIDE SEQUENCE</scope>
    <source>
        <strain evidence="1">KU_202001</strain>
    </source>
</reference>
<accession>A0ACB9WCP4</accession>
<organism evidence="1 2">
    <name type="scientific">Chaenocephalus aceratus</name>
    <name type="common">Blackfin icefish</name>
    <name type="synonym">Chaenichthys aceratus</name>
    <dbReference type="NCBI Taxonomy" id="36190"/>
    <lineage>
        <taxon>Eukaryota</taxon>
        <taxon>Metazoa</taxon>
        <taxon>Chordata</taxon>
        <taxon>Craniata</taxon>
        <taxon>Vertebrata</taxon>
        <taxon>Euteleostomi</taxon>
        <taxon>Actinopterygii</taxon>
        <taxon>Neopterygii</taxon>
        <taxon>Teleostei</taxon>
        <taxon>Neoteleostei</taxon>
        <taxon>Acanthomorphata</taxon>
        <taxon>Eupercaria</taxon>
        <taxon>Perciformes</taxon>
        <taxon>Notothenioidei</taxon>
        <taxon>Channichthyidae</taxon>
        <taxon>Chaenocephalus</taxon>
    </lineage>
</organism>
<evidence type="ECO:0000313" key="2">
    <source>
        <dbReference type="Proteomes" id="UP001057452"/>
    </source>
</evidence>
<protein>
    <submittedName>
        <fullName evidence="1">Uncharacterized protein</fullName>
    </submittedName>
</protein>
<evidence type="ECO:0000313" key="1">
    <source>
        <dbReference type="EMBL" id="KAI4811149.1"/>
    </source>
</evidence>
<dbReference type="EMBL" id="CM043800">
    <property type="protein sequence ID" value="KAI4811149.1"/>
    <property type="molecule type" value="Genomic_DNA"/>
</dbReference>
<name>A0ACB9WCP4_CHAAC</name>